<sequence>MVCVLWSLGLCILVKVLPKIALCHFWRRFFPGVLCVRFGPPLCCPCGLKCAVRLGCILVRFSQDGSWRFLVEFSRPHWWDCVSPWLGWFASFPAPYVLSQMVVWVAMLHYGVVLLGCASSVDLFMPFVIVMVSCYLLGQLEHGSLLAWVAVATRCPVATGWLSRCPSPSRWRRDGFGGRDSTFVVSVVSGVKPQLGQAAVLRVLCVSVAALSRPCTEVESRSWVPVRGGTGECAFPTLRCVRGLGWFCLWALNLVEVRKLRPTSNSCPLAGRRVGRRSNQLLPHCRECGWRGRRDKLTRPVRASRHHTYRDGIAHRDLRYVFCVVLMFLSSVGNAAYRVATIWSRRHDLVASTVTDVKIGFGFSFSFTVCFRALLRRVVGTRSCRGVLGRRVFRNRGSTACPTVIAREEAVDDPFRLPAVSPLSTVDVLRVLVNVTGLSLAMMDCWLSWLTPRLTRLTEEETKKTIDERGDLVIARALPAANLMQASSEVDANLGQRPGALVSTLPELVSTHCPKTVQKVFWEGHRDSLTRRGGASRQQPCRDGKPGRDNDPYRGHPVHRNKVTPDRGDASADVAARCTAATSAGRQTAGILNPGAAYELHTSAHGGGEHGESSKTNY</sequence>
<proteinExistence type="predicted"/>
<feature type="compositionally biased region" description="Basic and acidic residues" evidence="1">
    <location>
        <begin position="540"/>
        <end position="554"/>
    </location>
</feature>
<organism evidence="4 5">
    <name type="scientific">Colocasia esculenta</name>
    <name type="common">Wild taro</name>
    <name type="synonym">Arum esculentum</name>
    <dbReference type="NCBI Taxonomy" id="4460"/>
    <lineage>
        <taxon>Eukaryota</taxon>
        <taxon>Viridiplantae</taxon>
        <taxon>Streptophyta</taxon>
        <taxon>Embryophyta</taxon>
        <taxon>Tracheophyta</taxon>
        <taxon>Spermatophyta</taxon>
        <taxon>Magnoliopsida</taxon>
        <taxon>Liliopsida</taxon>
        <taxon>Araceae</taxon>
        <taxon>Aroideae</taxon>
        <taxon>Colocasieae</taxon>
        <taxon>Colocasia</taxon>
    </lineage>
</organism>
<evidence type="ECO:0000256" key="2">
    <source>
        <dbReference type="SAM" id="Phobius"/>
    </source>
</evidence>
<feature type="chain" id="PRO_5032573022" evidence="3">
    <location>
        <begin position="19"/>
        <end position="618"/>
    </location>
</feature>
<evidence type="ECO:0000256" key="3">
    <source>
        <dbReference type="SAM" id="SignalP"/>
    </source>
</evidence>
<dbReference type="AlphaFoldDB" id="A0A843US13"/>
<keyword evidence="3" id="KW-0732">Signal</keyword>
<reference evidence="4" key="1">
    <citation type="submission" date="2017-07" db="EMBL/GenBank/DDBJ databases">
        <title>Taro Niue Genome Assembly and Annotation.</title>
        <authorList>
            <person name="Atibalentja N."/>
            <person name="Keating K."/>
            <person name="Fields C.J."/>
        </authorList>
    </citation>
    <scope>NUCLEOTIDE SEQUENCE</scope>
    <source>
        <strain evidence="4">Niue_2</strain>
        <tissue evidence="4">Leaf</tissue>
    </source>
</reference>
<dbReference type="EMBL" id="NMUH01000897">
    <property type="protein sequence ID" value="MQL86395.1"/>
    <property type="molecule type" value="Genomic_DNA"/>
</dbReference>
<feature type="transmembrane region" description="Helical" evidence="2">
    <location>
        <begin position="357"/>
        <end position="375"/>
    </location>
</feature>
<feature type="transmembrane region" description="Helical" evidence="2">
    <location>
        <begin position="85"/>
        <end position="105"/>
    </location>
</feature>
<feature type="signal peptide" evidence="3">
    <location>
        <begin position="1"/>
        <end position="18"/>
    </location>
</feature>
<protein>
    <submittedName>
        <fullName evidence="4">Uncharacterized protein</fullName>
    </submittedName>
</protein>
<keyword evidence="5" id="KW-1185">Reference proteome</keyword>
<comment type="caution">
    <text evidence="4">The sequence shown here is derived from an EMBL/GenBank/DDBJ whole genome shotgun (WGS) entry which is preliminary data.</text>
</comment>
<gene>
    <name evidence="4" type="ORF">Taro_018920</name>
</gene>
<keyword evidence="2" id="KW-1133">Transmembrane helix</keyword>
<feature type="region of interest" description="Disordered" evidence="1">
    <location>
        <begin position="528"/>
        <end position="571"/>
    </location>
</feature>
<keyword evidence="2" id="KW-0472">Membrane</keyword>
<feature type="transmembrane region" description="Helical" evidence="2">
    <location>
        <begin position="318"/>
        <end position="337"/>
    </location>
</feature>
<evidence type="ECO:0000256" key="1">
    <source>
        <dbReference type="SAM" id="MobiDB-lite"/>
    </source>
</evidence>
<evidence type="ECO:0000313" key="4">
    <source>
        <dbReference type="EMBL" id="MQL86395.1"/>
    </source>
</evidence>
<evidence type="ECO:0000313" key="5">
    <source>
        <dbReference type="Proteomes" id="UP000652761"/>
    </source>
</evidence>
<name>A0A843US13_COLES</name>
<feature type="transmembrane region" description="Helical" evidence="2">
    <location>
        <begin position="112"/>
        <end position="138"/>
    </location>
</feature>
<dbReference type="Proteomes" id="UP000652761">
    <property type="component" value="Unassembled WGS sequence"/>
</dbReference>
<keyword evidence="2" id="KW-0812">Transmembrane</keyword>
<accession>A0A843US13</accession>